<dbReference type="PANTHER" id="PTHR30576:SF8">
    <property type="entry name" value="UNDECAPRENYL-PHOSPHATE GALACTOSE PHOSPHOTRANSFERASE"/>
    <property type="match status" value="1"/>
</dbReference>
<dbReference type="GO" id="GO:0016780">
    <property type="term" value="F:phosphotransferase activity, for other substituted phosphate groups"/>
    <property type="evidence" value="ECO:0007669"/>
    <property type="project" value="TreeGrafter"/>
</dbReference>
<protein>
    <submittedName>
        <fullName evidence="4">Undecaprenyl phosphate N,N'-diacetylbacillosamine 1-phosphate transferase</fullName>
    </submittedName>
</protein>
<gene>
    <name evidence="4" type="ORF">SAMN05421659_11559</name>
</gene>
<keyword evidence="5" id="KW-1185">Reference proteome</keyword>
<organism evidence="4 5">
    <name type="scientific">[Clostridium] fimetarium</name>
    <dbReference type="NCBI Taxonomy" id="99656"/>
    <lineage>
        <taxon>Bacteria</taxon>
        <taxon>Bacillati</taxon>
        <taxon>Bacillota</taxon>
        <taxon>Clostridia</taxon>
        <taxon>Lachnospirales</taxon>
        <taxon>Lachnospiraceae</taxon>
    </lineage>
</organism>
<reference evidence="4 5" key="1">
    <citation type="submission" date="2016-10" db="EMBL/GenBank/DDBJ databases">
        <authorList>
            <person name="de Groot N.N."/>
        </authorList>
    </citation>
    <scope>NUCLEOTIDE SEQUENCE [LARGE SCALE GENOMIC DNA]</scope>
    <source>
        <strain evidence="4 5">DSM 9179</strain>
    </source>
</reference>
<dbReference type="OrthoDB" id="9808602at2"/>
<dbReference type="RefSeq" id="WP_092456198.1">
    <property type="nucleotide sequence ID" value="NZ_FOJI01000015.1"/>
</dbReference>
<keyword evidence="2" id="KW-0472">Membrane</keyword>
<dbReference type="STRING" id="99656.SAMN05421659_11559"/>
<keyword evidence="4" id="KW-0808">Transferase</keyword>
<evidence type="ECO:0000313" key="5">
    <source>
        <dbReference type="Proteomes" id="UP000199701"/>
    </source>
</evidence>
<dbReference type="Proteomes" id="UP000199701">
    <property type="component" value="Unassembled WGS sequence"/>
</dbReference>
<name>A0A1I0RGB5_9FIRM</name>
<dbReference type="InterPro" id="IPR003362">
    <property type="entry name" value="Bact_transf"/>
</dbReference>
<feature type="domain" description="Bacterial sugar transferase" evidence="3">
    <location>
        <begin position="7"/>
        <end position="181"/>
    </location>
</feature>
<keyword evidence="2" id="KW-0812">Transmembrane</keyword>
<evidence type="ECO:0000256" key="1">
    <source>
        <dbReference type="ARBA" id="ARBA00006464"/>
    </source>
</evidence>
<dbReference type="AlphaFoldDB" id="A0A1I0RGB5"/>
<feature type="transmembrane region" description="Helical" evidence="2">
    <location>
        <begin position="12"/>
        <end position="33"/>
    </location>
</feature>
<evidence type="ECO:0000313" key="4">
    <source>
        <dbReference type="EMBL" id="SEW39830.1"/>
    </source>
</evidence>
<evidence type="ECO:0000256" key="2">
    <source>
        <dbReference type="SAM" id="Phobius"/>
    </source>
</evidence>
<sequence length="204" mass="23929">MYSKFIKRILDICCSFIAIIICIPIFAMLAVIVRIKLGKPVFFKQYRVSKKNKIFKMYKFRTMKDIRDEKGDLLPNELRFTKLGSILRSSSIDELPELVNILKGDISLVGPRPLIVEYLPLYTKYEMQRLNVRGGLIPPEVLYGNITPTWEQQFEYEVFYANNVSFLLDIKIILATFVGIFKRNTINYGNYSRDSFEERLDKKE</sequence>
<proteinExistence type="inferred from homology"/>
<dbReference type="EMBL" id="FOJI01000015">
    <property type="protein sequence ID" value="SEW39830.1"/>
    <property type="molecule type" value="Genomic_DNA"/>
</dbReference>
<evidence type="ECO:0000259" key="3">
    <source>
        <dbReference type="Pfam" id="PF02397"/>
    </source>
</evidence>
<keyword evidence="2" id="KW-1133">Transmembrane helix</keyword>
<dbReference type="Pfam" id="PF02397">
    <property type="entry name" value="Bac_transf"/>
    <property type="match status" value="1"/>
</dbReference>
<accession>A0A1I0RGB5</accession>
<comment type="similarity">
    <text evidence="1">Belongs to the bacterial sugar transferase family.</text>
</comment>
<dbReference type="PANTHER" id="PTHR30576">
    <property type="entry name" value="COLANIC BIOSYNTHESIS UDP-GLUCOSE LIPID CARRIER TRANSFERASE"/>
    <property type="match status" value="1"/>
</dbReference>